<comment type="catalytic activity">
    <reaction evidence="8 9">
        <text>S-sulfanyl-L-cysteinyl-[protein] + uridine(34) in tRNA + AH2 + ATP = 2-thiouridine(34) in tRNA + L-cysteinyl-[protein] + A + AMP + diphosphate + H(+)</text>
        <dbReference type="Rhea" id="RHEA:47032"/>
        <dbReference type="Rhea" id="RHEA-COMP:10131"/>
        <dbReference type="Rhea" id="RHEA-COMP:11726"/>
        <dbReference type="Rhea" id="RHEA-COMP:11727"/>
        <dbReference type="Rhea" id="RHEA-COMP:11728"/>
        <dbReference type="ChEBI" id="CHEBI:13193"/>
        <dbReference type="ChEBI" id="CHEBI:15378"/>
        <dbReference type="ChEBI" id="CHEBI:17499"/>
        <dbReference type="ChEBI" id="CHEBI:29950"/>
        <dbReference type="ChEBI" id="CHEBI:30616"/>
        <dbReference type="ChEBI" id="CHEBI:33019"/>
        <dbReference type="ChEBI" id="CHEBI:61963"/>
        <dbReference type="ChEBI" id="CHEBI:65315"/>
        <dbReference type="ChEBI" id="CHEBI:87170"/>
        <dbReference type="ChEBI" id="CHEBI:456215"/>
        <dbReference type="EC" id="2.8.1.13"/>
    </reaction>
</comment>
<keyword evidence="2 9" id="KW-0808">Transferase</keyword>
<dbReference type="EMBL" id="JAVDQT010000001">
    <property type="protein sequence ID" value="MDR6430428.1"/>
    <property type="molecule type" value="Genomic_DNA"/>
</dbReference>
<dbReference type="SUPFAM" id="SSF52402">
    <property type="entry name" value="Adenine nucleotide alpha hydrolases-like"/>
    <property type="match status" value="1"/>
</dbReference>
<sequence>MSLNSLDLPGKPEDTRVVVAMSGGVDSSVVAGILKREGYDVVGVTLQLYDHGAAVHRAGSCCAGQDIEDARRVSESLGIPHYVLDYEARFREAVIDTFANSYVSGETPIPCVSCNQTVKFADLLQTARELGADALATGHYIRSGLNGEHRAMFRPEDSDRDQSYFLFATTQDQVDYLRFPLGHLPKARVREIAEEMGLTVAKKQDSQDICFVPQGKYTDIISKLKPEAATPGDIVHIDGRVLGRHDGIVHYTVGQRRGIGVATGDPLYVVHLDAASTRVIVGPREALETHKVFLRDVNWLGDQALDALPEGGMEVFAKVRSTRPPRPAVLHHADGKTWVELVDGESGIAPGQACVLYSDDSNTARVFGGGFIARSEREPRAEEMLRRLVTGAASASAA</sequence>
<dbReference type="Proteomes" id="UP001184614">
    <property type="component" value="Unassembled WGS sequence"/>
</dbReference>
<keyword evidence="5 9" id="KW-0067">ATP-binding</keyword>
<evidence type="ECO:0000256" key="1">
    <source>
        <dbReference type="ARBA" id="ARBA00022555"/>
    </source>
</evidence>
<dbReference type="Pfam" id="PF03054">
    <property type="entry name" value="tRNA_Me_trans"/>
    <property type="match status" value="1"/>
</dbReference>
<evidence type="ECO:0000256" key="2">
    <source>
        <dbReference type="ARBA" id="ARBA00022679"/>
    </source>
</evidence>
<keyword evidence="4 9" id="KW-0547">Nucleotide-binding</keyword>
<reference evidence="12 13" key="1">
    <citation type="submission" date="2023-07" db="EMBL/GenBank/DDBJ databases">
        <title>Sorghum-associated microbial communities from plants grown in Nebraska, USA.</title>
        <authorList>
            <person name="Schachtman D."/>
        </authorList>
    </citation>
    <scope>NUCLEOTIDE SEQUENCE [LARGE SCALE GENOMIC DNA]</scope>
    <source>
        <strain evidence="12 13">DS1730</strain>
    </source>
</reference>
<evidence type="ECO:0000256" key="4">
    <source>
        <dbReference type="ARBA" id="ARBA00022741"/>
    </source>
</evidence>
<dbReference type="HAMAP" id="MF_00144">
    <property type="entry name" value="tRNA_thiouridyl_MnmA"/>
    <property type="match status" value="1"/>
</dbReference>
<evidence type="ECO:0000256" key="5">
    <source>
        <dbReference type="ARBA" id="ARBA00022840"/>
    </source>
</evidence>
<dbReference type="EC" id="2.8.1.13" evidence="9"/>
<keyword evidence="7" id="KW-1015">Disulfide bond</keyword>
<evidence type="ECO:0000256" key="7">
    <source>
        <dbReference type="ARBA" id="ARBA00023157"/>
    </source>
</evidence>
<evidence type="ECO:0000256" key="3">
    <source>
        <dbReference type="ARBA" id="ARBA00022694"/>
    </source>
</evidence>
<dbReference type="NCBIfam" id="TIGR00420">
    <property type="entry name" value="trmU"/>
    <property type="match status" value="1"/>
</dbReference>
<evidence type="ECO:0000259" key="10">
    <source>
        <dbReference type="Pfam" id="PF20258"/>
    </source>
</evidence>
<dbReference type="InterPro" id="IPR004506">
    <property type="entry name" value="MnmA-like"/>
</dbReference>
<feature type="binding site" evidence="9">
    <location>
        <position position="46"/>
    </location>
    <ligand>
        <name>ATP</name>
        <dbReference type="ChEBI" id="CHEBI:30616"/>
    </ligand>
</feature>
<organism evidence="12 13">
    <name type="scientific">Brucella pseudogrignonensis</name>
    <dbReference type="NCBI Taxonomy" id="419475"/>
    <lineage>
        <taxon>Bacteria</taxon>
        <taxon>Pseudomonadati</taxon>
        <taxon>Pseudomonadota</taxon>
        <taxon>Alphaproteobacteria</taxon>
        <taxon>Hyphomicrobiales</taxon>
        <taxon>Brucellaceae</taxon>
        <taxon>Brucella/Ochrobactrum group</taxon>
        <taxon>Brucella</taxon>
    </lineage>
</organism>
<evidence type="ECO:0000259" key="11">
    <source>
        <dbReference type="Pfam" id="PF20259"/>
    </source>
</evidence>
<feature type="region of interest" description="Interaction with tRNA" evidence="9">
    <location>
        <begin position="160"/>
        <end position="162"/>
    </location>
</feature>
<keyword evidence="13" id="KW-1185">Reference proteome</keyword>
<dbReference type="NCBIfam" id="NF001138">
    <property type="entry name" value="PRK00143.1"/>
    <property type="match status" value="1"/>
</dbReference>
<dbReference type="InterPro" id="IPR046884">
    <property type="entry name" value="MnmA-like_central"/>
</dbReference>
<dbReference type="InterPro" id="IPR023382">
    <property type="entry name" value="MnmA-like_central_sf"/>
</dbReference>
<feature type="site" description="Interaction with tRNA" evidence="9">
    <location>
        <position position="352"/>
    </location>
</feature>
<dbReference type="Gene3D" id="2.40.30.10">
    <property type="entry name" value="Translation factors"/>
    <property type="match status" value="1"/>
</dbReference>
<feature type="domain" description="tRNA-specific 2-thiouridylase MnmA-like central" evidence="11">
    <location>
        <begin position="230"/>
        <end position="282"/>
    </location>
</feature>
<dbReference type="PANTHER" id="PTHR11933">
    <property type="entry name" value="TRNA 5-METHYLAMINOMETHYL-2-THIOURIDYLATE -METHYLTRANSFERASE"/>
    <property type="match status" value="1"/>
</dbReference>
<evidence type="ECO:0000256" key="8">
    <source>
        <dbReference type="ARBA" id="ARBA00051542"/>
    </source>
</evidence>
<gene>
    <name evidence="9" type="primary">mnmA</name>
    <name evidence="12" type="ORF">J2782_000133</name>
</gene>
<accession>A0ABU1M3E8</accession>
<dbReference type="Pfam" id="PF20259">
    <property type="entry name" value="tRNA_Me_trans_M"/>
    <property type="match status" value="1"/>
</dbReference>
<dbReference type="InterPro" id="IPR014729">
    <property type="entry name" value="Rossmann-like_a/b/a_fold"/>
</dbReference>
<comment type="function">
    <text evidence="9">Catalyzes the 2-thiolation of uridine at the wobble position (U34) of tRNA, leading to the formation of s(2)U34.</text>
</comment>
<dbReference type="Pfam" id="PF20258">
    <property type="entry name" value="tRNA_Me_trans_C"/>
    <property type="match status" value="1"/>
</dbReference>
<keyword evidence="6 9" id="KW-0694">RNA-binding</keyword>
<feature type="binding site" evidence="9">
    <location>
        <begin position="20"/>
        <end position="27"/>
    </location>
    <ligand>
        <name>ATP</name>
        <dbReference type="ChEBI" id="CHEBI:30616"/>
    </ligand>
</feature>
<dbReference type="InterPro" id="IPR046885">
    <property type="entry name" value="MnmA-like_C"/>
</dbReference>
<evidence type="ECO:0000256" key="6">
    <source>
        <dbReference type="ARBA" id="ARBA00022884"/>
    </source>
</evidence>
<name>A0ABU1M3E8_9HYPH</name>
<evidence type="ECO:0000313" key="12">
    <source>
        <dbReference type="EMBL" id="MDR6430428.1"/>
    </source>
</evidence>
<comment type="subcellular location">
    <subcellularLocation>
        <location evidence="9">Cytoplasm</location>
    </subcellularLocation>
</comment>
<feature type="active site" description="Nucleophile" evidence="9">
    <location>
        <position position="114"/>
    </location>
</feature>
<feature type="domain" description="tRNA-specific 2-thiouridylase MnmA-like C-terminal" evidence="10">
    <location>
        <begin position="290"/>
        <end position="372"/>
    </location>
</feature>
<dbReference type="PANTHER" id="PTHR11933:SF5">
    <property type="entry name" value="MITOCHONDRIAL TRNA-SPECIFIC 2-THIOURIDYLASE 1"/>
    <property type="match status" value="1"/>
</dbReference>
<dbReference type="Gene3D" id="2.30.30.280">
    <property type="entry name" value="Adenine nucleotide alpha hydrolases-like domains"/>
    <property type="match status" value="1"/>
</dbReference>
<evidence type="ECO:0000313" key="13">
    <source>
        <dbReference type="Proteomes" id="UP001184614"/>
    </source>
</evidence>
<proteinExistence type="inferred from homology"/>
<dbReference type="CDD" id="cd01998">
    <property type="entry name" value="MnmA_TRMU-like"/>
    <property type="match status" value="1"/>
</dbReference>
<keyword evidence="9" id="KW-0963">Cytoplasm</keyword>
<dbReference type="Gene3D" id="3.40.50.620">
    <property type="entry name" value="HUPs"/>
    <property type="match status" value="1"/>
</dbReference>
<feature type="binding site" evidence="9">
    <location>
        <position position="138"/>
    </location>
    <ligand>
        <name>ATP</name>
        <dbReference type="ChEBI" id="CHEBI:30616"/>
    </ligand>
</feature>
<comment type="caution">
    <text evidence="9">Lacks conserved residue(s) required for the propagation of feature annotation.</text>
</comment>
<feature type="active site" description="Cysteine persulfide intermediate" evidence="9">
    <location>
        <position position="210"/>
    </location>
</feature>
<keyword evidence="1 9" id="KW-0820">tRNA-binding</keyword>
<dbReference type="GO" id="GO:0016740">
    <property type="term" value="F:transferase activity"/>
    <property type="evidence" value="ECO:0007669"/>
    <property type="project" value="UniProtKB-KW"/>
</dbReference>
<evidence type="ECO:0000256" key="9">
    <source>
        <dbReference type="HAMAP-Rule" id="MF_00144"/>
    </source>
</evidence>
<comment type="caution">
    <text evidence="12">The sequence shown here is derived from an EMBL/GenBank/DDBJ whole genome shotgun (WGS) entry which is preliminary data.</text>
</comment>
<comment type="similarity">
    <text evidence="9">Belongs to the MnmA/TRMU family.</text>
</comment>
<feature type="site" description="Interaction with tRNA" evidence="9">
    <location>
        <position position="139"/>
    </location>
</feature>
<keyword evidence="3 9" id="KW-0819">tRNA processing</keyword>
<dbReference type="RefSeq" id="WP_310009697.1">
    <property type="nucleotide sequence ID" value="NZ_JAVDQT010000001.1"/>
</dbReference>
<protein>
    <recommendedName>
        <fullName evidence="9">tRNA-specific 2-thiouridylase MnmA</fullName>
        <ecNumber evidence="9">2.8.1.13</ecNumber>
    </recommendedName>
</protein>